<accession>A0A2G5I118</accession>
<evidence type="ECO:0000256" key="1">
    <source>
        <dbReference type="SAM" id="MobiDB-lite"/>
    </source>
</evidence>
<dbReference type="Proteomes" id="UP000230605">
    <property type="component" value="Chromosome 2"/>
</dbReference>
<reference evidence="3 5" key="1">
    <citation type="submission" date="2015-10" db="EMBL/GenBank/DDBJ databases">
        <title>The cercosporin biosynthetic gene cluster was horizontally transferred to several fungal lineages and shown to be expanded in Cercospora beticola based on microsynteny with recipient genomes.</title>
        <authorList>
            <person name="De Jonge R."/>
            <person name="Ebert M.K."/>
            <person name="Suttle J.C."/>
            <person name="Jurick Ii W.M."/>
            <person name="Secor G.A."/>
            <person name="Thomma B.P."/>
            <person name="Van De Peer Y."/>
            <person name="Bolton M.D."/>
        </authorList>
    </citation>
    <scope>NUCLEOTIDE SEQUENCE [LARGE SCALE GENOMIC DNA]</scope>
    <source>
        <strain evidence="3 5">09-40</strain>
    </source>
</reference>
<evidence type="ECO:0000256" key="2">
    <source>
        <dbReference type="SAM" id="Phobius"/>
    </source>
</evidence>
<dbReference type="OrthoDB" id="3643586at2759"/>
<organism evidence="3 5">
    <name type="scientific">Cercospora beticola</name>
    <name type="common">Sugarbeet leaf spot fungus</name>
    <dbReference type="NCBI Taxonomy" id="122368"/>
    <lineage>
        <taxon>Eukaryota</taxon>
        <taxon>Fungi</taxon>
        <taxon>Dikarya</taxon>
        <taxon>Ascomycota</taxon>
        <taxon>Pezizomycotina</taxon>
        <taxon>Dothideomycetes</taxon>
        <taxon>Dothideomycetidae</taxon>
        <taxon>Mycosphaerellales</taxon>
        <taxon>Mycosphaerellaceae</taxon>
        <taxon>Cercospora</taxon>
    </lineage>
</organism>
<sequence>MESSPLMPQGAEHDCLSPATRQQGVPDNQKEARLSSKHMATGSIRSTSDALSTREGDRKDRTEDARKLQRLPLTLWLTVTYAILSIFAWTINCTLVRKPLNASHYGLYLRDGDVYGYRYPTHSIYTFNERILQVARVVQAIVAVSTVPLTSAVCSTAAVTFMQREHRNHNLSLRKTMVLADKGWADFEVYLHLLRGRLSSYGSSLLYLAILLIALGASLSPLQSVFLTSKTVQTPVSLASLGKITDLIDLFDEGSFYNQLTPAELRSALTSTTSTDPQTRLWTADGALNCTGSVGNNNTACAFGQVSLANMSQLHDSFIAQLPAGFSTGLVRQFIPRINSSISRERIPAAAFPAHCERSGNSFFASYAGTWESGYVNGSLAASSWGVVACMPTDQSKSLWNKTRNRQTISEQLYLNLTALSSNPYKQWWSEDQWSGLFRITLNTTSGYFELPNIMNGGLPGPLLKNGPEAHCGRDCVIQSDLRGQEIYDRNNTLRIREESQESNGTSIVDDGAFALFNGMNKGPLLTIALALFGTGSWIADRTQHPDFYVNQNVTSRTYACTERVPFAGLLASMDADSATIASDYDNMVGCVSNNNMHSDYLQENIFDYVQMHIGPITGRDGRGPTYEAKLNNAWEAAAFLANERWLKSGQRATLTVNYDPGAPIQIPHISTAGMILISVLLSIYLVSLLAMAVYGNWNPHWTSRLDAFTMMQLGAAISEHLPLQLANNTHIIRILDEVPGWVGDSSEQPEDDTAVGKIGLGASGALRAGKRYKCYTSNDRRTQNLSAAPANATATHKNMTTADLIAEKKKEWEKARSDAESLIDEIAESDDKELDELLGDLGEIEGGRGKERDEL</sequence>
<evidence type="ECO:0000313" key="3">
    <source>
        <dbReference type="EMBL" id="PIA98484.1"/>
    </source>
</evidence>
<evidence type="ECO:0000313" key="6">
    <source>
        <dbReference type="Proteomes" id="UP001302367"/>
    </source>
</evidence>
<keyword evidence="2" id="KW-0472">Membrane</keyword>
<keyword evidence="2" id="KW-1133">Transmembrane helix</keyword>
<dbReference type="EMBL" id="CP134185">
    <property type="protein sequence ID" value="WPA98498.1"/>
    <property type="molecule type" value="Genomic_DNA"/>
</dbReference>
<name>A0A2G5I118_CERBT</name>
<keyword evidence="6" id="KW-1185">Reference proteome</keyword>
<feature type="transmembrane region" description="Helical" evidence="2">
    <location>
        <begin position="673"/>
        <end position="695"/>
    </location>
</feature>
<evidence type="ECO:0000313" key="4">
    <source>
        <dbReference type="EMBL" id="WPA98498.1"/>
    </source>
</evidence>
<protein>
    <submittedName>
        <fullName evidence="3">Uncharacterized protein</fullName>
    </submittedName>
</protein>
<dbReference type="AlphaFoldDB" id="A0A2G5I118"/>
<dbReference type="Proteomes" id="UP001302367">
    <property type="component" value="Chromosome 2"/>
</dbReference>
<feature type="transmembrane region" description="Helical" evidence="2">
    <location>
        <begin position="71"/>
        <end position="91"/>
    </location>
</feature>
<feature type="transmembrane region" description="Helical" evidence="2">
    <location>
        <begin position="205"/>
        <end position="227"/>
    </location>
</feature>
<proteinExistence type="predicted"/>
<feature type="compositionally biased region" description="Basic and acidic residues" evidence="1">
    <location>
        <begin position="52"/>
        <end position="63"/>
    </location>
</feature>
<feature type="region of interest" description="Disordered" evidence="1">
    <location>
        <begin position="1"/>
        <end position="63"/>
    </location>
</feature>
<evidence type="ECO:0000313" key="5">
    <source>
        <dbReference type="Proteomes" id="UP000230605"/>
    </source>
</evidence>
<dbReference type="EMBL" id="LKMD01000102">
    <property type="protein sequence ID" value="PIA98484.1"/>
    <property type="molecule type" value="Genomic_DNA"/>
</dbReference>
<keyword evidence="2" id="KW-0812">Transmembrane</keyword>
<gene>
    <name evidence="3" type="ORF">CB0940_05904</name>
    <name evidence="4" type="ORF">RHO25_003110</name>
</gene>
<reference evidence="4 6" key="2">
    <citation type="submission" date="2023-09" db="EMBL/GenBank/DDBJ databases">
        <title>Complete-Gapless Cercospora beticola genome.</title>
        <authorList>
            <person name="Wyatt N.A."/>
            <person name="Spanner R.E."/>
            <person name="Bolton M.D."/>
        </authorList>
    </citation>
    <scope>NUCLEOTIDE SEQUENCE [LARGE SCALE GENOMIC DNA]</scope>
    <source>
        <strain evidence="4">Cb09-40</strain>
    </source>
</reference>